<name>A0A652YN20_NOCGL</name>
<accession>A0A652YN20</accession>
<sequence>MGSLNEWLLNSDGAFSGIVGGILLTIAMLSGGSGM</sequence>
<feature type="transmembrane region" description="Helical" evidence="1">
    <location>
        <begin position="13"/>
        <end position="32"/>
    </location>
</feature>
<gene>
    <name evidence="2" type="ORF">FNL38_105146</name>
</gene>
<dbReference type="AlphaFoldDB" id="A0A652YN20"/>
<comment type="caution">
    <text evidence="2">The sequence shown here is derived from an EMBL/GenBank/DDBJ whole genome shotgun (WGS) entry which is preliminary data.</text>
</comment>
<dbReference type="EMBL" id="VNIQ01000005">
    <property type="protein sequence ID" value="TYQ02997.1"/>
    <property type="molecule type" value="Genomic_DNA"/>
</dbReference>
<protein>
    <submittedName>
        <fullName evidence="2">Uncharacterized protein</fullName>
    </submittedName>
</protein>
<reference evidence="2" key="1">
    <citation type="submission" date="2019-07" db="EMBL/GenBank/DDBJ databases">
        <title>Genomic Encyclopedia of Type Strains, Phase IV (KMG-IV): sequencing the most valuable type-strain genomes for metagenomic binning, comparative biology and taxonomic classification.</title>
        <authorList>
            <person name="Goeker M."/>
        </authorList>
    </citation>
    <scope>NUCLEOTIDE SEQUENCE</scope>
    <source>
        <strain evidence="2">DSM 44596</strain>
    </source>
</reference>
<evidence type="ECO:0000313" key="2">
    <source>
        <dbReference type="EMBL" id="TYQ02997.1"/>
    </source>
</evidence>
<evidence type="ECO:0000256" key="1">
    <source>
        <dbReference type="SAM" id="Phobius"/>
    </source>
</evidence>
<keyword evidence="1" id="KW-0472">Membrane</keyword>
<keyword evidence="1" id="KW-1133">Transmembrane helix</keyword>
<keyword evidence="1" id="KW-0812">Transmembrane</keyword>
<proteinExistence type="predicted"/>
<organism evidence="2">
    <name type="scientific">Nocardia globerula</name>
    <dbReference type="NCBI Taxonomy" id="1818"/>
    <lineage>
        <taxon>Bacteria</taxon>
        <taxon>Bacillati</taxon>
        <taxon>Actinomycetota</taxon>
        <taxon>Actinomycetes</taxon>
        <taxon>Mycobacteriales</taxon>
        <taxon>Nocardiaceae</taxon>
        <taxon>Nocardia</taxon>
    </lineage>
</organism>